<keyword evidence="4" id="KW-0418">Kinase</keyword>
<dbReference type="RefSeq" id="WP_230742638.1">
    <property type="nucleotide sequence ID" value="NZ_PGCK01000011.1"/>
</dbReference>
<dbReference type="InterPro" id="IPR036097">
    <property type="entry name" value="HisK_dim/P_sf"/>
</dbReference>
<keyword evidence="3" id="KW-0808">Transferase</keyword>
<evidence type="ECO:0000256" key="5">
    <source>
        <dbReference type="ARBA" id="ARBA00023012"/>
    </source>
</evidence>
<dbReference type="Gene3D" id="3.30.450.40">
    <property type="match status" value="1"/>
</dbReference>
<dbReference type="PANTHER" id="PTHR43711:SF1">
    <property type="entry name" value="HISTIDINE KINASE 1"/>
    <property type="match status" value="1"/>
</dbReference>
<protein>
    <recommendedName>
        <fullName evidence="2">histidine kinase</fullName>
        <ecNumber evidence="2">2.7.13.3</ecNumber>
    </recommendedName>
</protein>
<dbReference type="EMBL" id="PGCK01000011">
    <property type="protein sequence ID" value="MCD1295781.1"/>
    <property type="molecule type" value="Genomic_DNA"/>
</dbReference>
<evidence type="ECO:0000256" key="2">
    <source>
        <dbReference type="ARBA" id="ARBA00012438"/>
    </source>
</evidence>
<evidence type="ECO:0000259" key="7">
    <source>
        <dbReference type="PROSITE" id="PS50109"/>
    </source>
</evidence>
<dbReference type="CDD" id="cd00075">
    <property type="entry name" value="HATPase"/>
    <property type="match status" value="1"/>
</dbReference>
<comment type="caution">
    <text evidence="8">The sequence shown here is derived from an EMBL/GenBank/DDBJ whole genome shotgun (WGS) entry which is preliminary data.</text>
</comment>
<keyword evidence="6" id="KW-0175">Coiled coil</keyword>
<dbReference type="Proteomes" id="UP001320159">
    <property type="component" value="Unassembled WGS sequence"/>
</dbReference>
<dbReference type="SUPFAM" id="SSF55781">
    <property type="entry name" value="GAF domain-like"/>
    <property type="match status" value="1"/>
</dbReference>
<dbReference type="EC" id="2.7.13.3" evidence="2"/>
<organism evidence="8 9">
    <name type="scientific">Methanooceanicella nereidis</name>
    <dbReference type="NCBI Taxonomy" id="2052831"/>
    <lineage>
        <taxon>Archaea</taxon>
        <taxon>Methanobacteriati</taxon>
        <taxon>Methanobacteriota</taxon>
        <taxon>Stenosarchaea group</taxon>
        <taxon>Methanomicrobia</taxon>
        <taxon>Methanocellales</taxon>
        <taxon>Methanocellaceae</taxon>
        <taxon>Methanooceanicella</taxon>
    </lineage>
</organism>
<dbReference type="InterPro" id="IPR004358">
    <property type="entry name" value="Sig_transdc_His_kin-like_C"/>
</dbReference>
<evidence type="ECO:0000256" key="1">
    <source>
        <dbReference type="ARBA" id="ARBA00000085"/>
    </source>
</evidence>
<keyword evidence="5" id="KW-0902">Two-component regulatory system</keyword>
<dbReference type="InterPro" id="IPR029016">
    <property type="entry name" value="GAF-like_dom_sf"/>
</dbReference>
<evidence type="ECO:0000313" key="8">
    <source>
        <dbReference type="EMBL" id="MCD1295781.1"/>
    </source>
</evidence>
<dbReference type="SMART" id="SM00387">
    <property type="entry name" value="HATPase_c"/>
    <property type="match status" value="1"/>
</dbReference>
<dbReference type="InterPro" id="IPR003594">
    <property type="entry name" value="HATPase_dom"/>
</dbReference>
<dbReference type="PANTHER" id="PTHR43711">
    <property type="entry name" value="TWO-COMPONENT HISTIDINE KINASE"/>
    <property type="match status" value="1"/>
</dbReference>
<accession>A0AAP2W873</accession>
<sequence length="421" mass="47848">MYEHKGSADPAYSLLLVNVLEQMLQQGGHPDQVAHALNVQIREITGARLVILLQAEERCEQPRFIIHPESRRGIAESIEARELYKVTMQTDSIMLWDKSSQDPVGNRLLSAWQMNNCLSVPLFVGAVRVGTLVIMDFSFTGNIDSLISTMDRMSGVIGLIIRNADLYREVERLVEARTQEINERKKIEEELKDAKQQAELYLDLMSHDIRNMNQVGIGFLELALDSPDIIQADKELLSKSMGSLEASTHLIDNVKKLQKVRSGELRNYKINACLVIKRILARYSMIPDINVRFECRIPPSCHVMANDLIGEVFENILWNAIKYCGPQPVIRIEFEEVSVRSKSYDMISIEDNGPGIPDNVKDRIFRRLQRGDTRVRGGGMGLYLVKSLVESYDGRVWVEDRVPGDYTKGSRFIIMLPLAEQ</sequence>
<dbReference type="Gene3D" id="3.30.565.10">
    <property type="entry name" value="Histidine kinase-like ATPase, C-terminal domain"/>
    <property type="match status" value="1"/>
</dbReference>
<proteinExistence type="predicted"/>
<dbReference type="Gene3D" id="1.10.287.130">
    <property type="match status" value="1"/>
</dbReference>
<feature type="domain" description="Histidine kinase" evidence="7">
    <location>
        <begin position="204"/>
        <end position="420"/>
    </location>
</feature>
<dbReference type="InterPro" id="IPR050736">
    <property type="entry name" value="Sensor_HK_Regulatory"/>
</dbReference>
<reference evidence="8 9" key="1">
    <citation type="submission" date="2017-11" db="EMBL/GenBank/DDBJ databases">
        <title>Isolation and Characterization of Family Methanocellaceae Species from Potential Methane Hydrate Area Offshore Southwestern Taiwan.</title>
        <authorList>
            <person name="Zhang W.-L."/>
            <person name="Chen W.-C."/>
            <person name="Lai M.-C."/>
            <person name="Chen S.-C."/>
        </authorList>
    </citation>
    <scope>NUCLEOTIDE SEQUENCE [LARGE SCALE GENOMIC DNA]</scope>
    <source>
        <strain evidence="8 9">CWC-04</strain>
    </source>
</reference>
<dbReference type="Pfam" id="PF02518">
    <property type="entry name" value="HATPase_c"/>
    <property type="match status" value="1"/>
</dbReference>
<dbReference type="InterPro" id="IPR005467">
    <property type="entry name" value="His_kinase_dom"/>
</dbReference>
<dbReference type="InterPro" id="IPR036890">
    <property type="entry name" value="HATPase_C_sf"/>
</dbReference>
<evidence type="ECO:0000313" key="9">
    <source>
        <dbReference type="Proteomes" id="UP001320159"/>
    </source>
</evidence>
<dbReference type="AlphaFoldDB" id="A0AAP2W873"/>
<evidence type="ECO:0000256" key="3">
    <source>
        <dbReference type="ARBA" id="ARBA00022679"/>
    </source>
</evidence>
<feature type="coiled-coil region" evidence="6">
    <location>
        <begin position="170"/>
        <end position="204"/>
    </location>
</feature>
<dbReference type="SUPFAM" id="SSF55874">
    <property type="entry name" value="ATPase domain of HSP90 chaperone/DNA topoisomerase II/histidine kinase"/>
    <property type="match status" value="1"/>
</dbReference>
<name>A0AAP2W873_9EURY</name>
<dbReference type="SUPFAM" id="SSF47384">
    <property type="entry name" value="Homodimeric domain of signal transducing histidine kinase"/>
    <property type="match status" value="1"/>
</dbReference>
<dbReference type="PROSITE" id="PS50109">
    <property type="entry name" value="HIS_KIN"/>
    <property type="match status" value="1"/>
</dbReference>
<evidence type="ECO:0000256" key="4">
    <source>
        <dbReference type="ARBA" id="ARBA00022777"/>
    </source>
</evidence>
<keyword evidence="9" id="KW-1185">Reference proteome</keyword>
<comment type="catalytic activity">
    <reaction evidence="1">
        <text>ATP + protein L-histidine = ADP + protein N-phospho-L-histidine.</text>
        <dbReference type="EC" id="2.7.13.3"/>
    </reaction>
</comment>
<dbReference type="GO" id="GO:0000155">
    <property type="term" value="F:phosphorelay sensor kinase activity"/>
    <property type="evidence" value="ECO:0007669"/>
    <property type="project" value="InterPro"/>
</dbReference>
<dbReference type="PRINTS" id="PR00344">
    <property type="entry name" value="BCTRLSENSOR"/>
</dbReference>
<evidence type="ECO:0000256" key="6">
    <source>
        <dbReference type="SAM" id="Coils"/>
    </source>
</evidence>
<gene>
    <name evidence="8" type="ORF">CUJ83_12305</name>
</gene>